<evidence type="ECO:0000259" key="4">
    <source>
        <dbReference type="PROSITE" id="PS50853"/>
    </source>
</evidence>
<feature type="domain" description="Fibronectin type-III" evidence="4">
    <location>
        <begin position="108"/>
        <end position="209"/>
    </location>
</feature>
<dbReference type="CDD" id="cd00063">
    <property type="entry name" value="FN3"/>
    <property type="match status" value="1"/>
</dbReference>
<comment type="caution">
    <text evidence="5">The sequence shown here is derived from an EMBL/GenBank/DDBJ whole genome shotgun (WGS) entry which is preliminary data.</text>
</comment>
<evidence type="ECO:0000313" key="5">
    <source>
        <dbReference type="EMBL" id="CAK1580639.1"/>
    </source>
</evidence>
<dbReference type="InterPro" id="IPR036116">
    <property type="entry name" value="FN3_sf"/>
</dbReference>
<feature type="domain" description="Ig-like" evidence="3">
    <location>
        <begin position="19"/>
        <end position="103"/>
    </location>
</feature>
<evidence type="ECO:0000256" key="2">
    <source>
        <dbReference type="SAM" id="SignalP"/>
    </source>
</evidence>
<keyword evidence="1" id="KW-1133">Transmembrane helix</keyword>
<dbReference type="Gene3D" id="2.60.40.10">
    <property type="entry name" value="Immunoglobulins"/>
    <property type="match status" value="2"/>
</dbReference>
<dbReference type="InterPro" id="IPR003599">
    <property type="entry name" value="Ig_sub"/>
</dbReference>
<gene>
    <name evidence="5" type="ORF">PARMNEM_LOCUS2405</name>
</gene>
<feature type="chain" id="PRO_5043987602" evidence="2">
    <location>
        <begin position="24"/>
        <end position="311"/>
    </location>
</feature>
<dbReference type="InterPro" id="IPR007110">
    <property type="entry name" value="Ig-like_dom"/>
</dbReference>
<reference evidence="5 6" key="1">
    <citation type="submission" date="2023-11" db="EMBL/GenBank/DDBJ databases">
        <authorList>
            <person name="Hedman E."/>
            <person name="Englund M."/>
            <person name="Stromberg M."/>
            <person name="Nyberg Akerstrom W."/>
            <person name="Nylinder S."/>
            <person name="Jareborg N."/>
            <person name="Kallberg Y."/>
            <person name="Kronander E."/>
        </authorList>
    </citation>
    <scope>NUCLEOTIDE SEQUENCE [LARGE SCALE GENOMIC DNA]</scope>
</reference>
<dbReference type="Proteomes" id="UP001314205">
    <property type="component" value="Unassembled WGS sequence"/>
</dbReference>
<dbReference type="AlphaFoldDB" id="A0AAV1KE51"/>
<dbReference type="SMART" id="SM00060">
    <property type="entry name" value="FN3"/>
    <property type="match status" value="1"/>
</dbReference>
<dbReference type="InterPro" id="IPR013783">
    <property type="entry name" value="Ig-like_fold"/>
</dbReference>
<feature type="signal peptide" evidence="2">
    <location>
        <begin position="1"/>
        <end position="23"/>
    </location>
</feature>
<evidence type="ECO:0000313" key="6">
    <source>
        <dbReference type="Proteomes" id="UP001314205"/>
    </source>
</evidence>
<dbReference type="SUPFAM" id="SSF49265">
    <property type="entry name" value="Fibronectin type III"/>
    <property type="match status" value="1"/>
</dbReference>
<name>A0AAV1KE51_9NEOP</name>
<dbReference type="InterPro" id="IPR036179">
    <property type="entry name" value="Ig-like_dom_sf"/>
</dbReference>
<dbReference type="PROSITE" id="PS50835">
    <property type="entry name" value="IG_LIKE"/>
    <property type="match status" value="1"/>
</dbReference>
<evidence type="ECO:0000256" key="1">
    <source>
        <dbReference type="SAM" id="Phobius"/>
    </source>
</evidence>
<accession>A0AAV1KE51</accession>
<proteinExistence type="predicted"/>
<dbReference type="EMBL" id="CAVLGL010000013">
    <property type="protein sequence ID" value="CAK1580639.1"/>
    <property type="molecule type" value="Genomic_DNA"/>
</dbReference>
<evidence type="ECO:0000259" key="3">
    <source>
        <dbReference type="PROSITE" id="PS50835"/>
    </source>
</evidence>
<organism evidence="5 6">
    <name type="scientific">Parnassius mnemosyne</name>
    <name type="common">clouded apollo</name>
    <dbReference type="NCBI Taxonomy" id="213953"/>
    <lineage>
        <taxon>Eukaryota</taxon>
        <taxon>Metazoa</taxon>
        <taxon>Ecdysozoa</taxon>
        <taxon>Arthropoda</taxon>
        <taxon>Hexapoda</taxon>
        <taxon>Insecta</taxon>
        <taxon>Pterygota</taxon>
        <taxon>Neoptera</taxon>
        <taxon>Endopterygota</taxon>
        <taxon>Lepidoptera</taxon>
        <taxon>Glossata</taxon>
        <taxon>Ditrysia</taxon>
        <taxon>Papilionoidea</taxon>
        <taxon>Papilionidae</taxon>
        <taxon>Parnassiinae</taxon>
        <taxon>Parnassini</taxon>
        <taxon>Parnassius</taxon>
        <taxon>Driopa</taxon>
    </lineage>
</organism>
<feature type="transmembrane region" description="Helical" evidence="1">
    <location>
        <begin position="230"/>
        <end position="253"/>
    </location>
</feature>
<keyword evidence="1" id="KW-0472">Membrane</keyword>
<dbReference type="InterPro" id="IPR003598">
    <property type="entry name" value="Ig_sub2"/>
</dbReference>
<sequence length="311" mass="34398">MFLIRVLVPLFCLGLEVIARVVAEQVDIREVAADKGTNVTIPCGGFLKQNTSNVQWVHRGNRTHHAVLIDGSLVLKQVGVDDEGLYECGVENETAYVDRVNLTVRTEPPPLVNVTVHASTILALILWNVAGDGGHPIIDFTAQYRSAMPVNGTLEPWRPISPNHISPNSRQIDVYHLEPNASYWFRVWATNVLGPGPPVEVLATTLYSDQEAELYKHFLEGAESFDTRTWLAAVCVVMGTLAVLAAGTCAVLCREWRRPEYEEEQDVMELVPNIILNPGFMESDPAFPRESYAASIIKSTECPGPGKPRRV</sequence>
<dbReference type="PROSITE" id="PS50853">
    <property type="entry name" value="FN3"/>
    <property type="match status" value="1"/>
</dbReference>
<dbReference type="SMART" id="SM00408">
    <property type="entry name" value="IGc2"/>
    <property type="match status" value="1"/>
</dbReference>
<dbReference type="SUPFAM" id="SSF48726">
    <property type="entry name" value="Immunoglobulin"/>
    <property type="match status" value="1"/>
</dbReference>
<dbReference type="SMART" id="SM00409">
    <property type="entry name" value="IG"/>
    <property type="match status" value="1"/>
</dbReference>
<dbReference type="InterPro" id="IPR003961">
    <property type="entry name" value="FN3_dom"/>
</dbReference>
<protein>
    <submittedName>
        <fullName evidence="5">Uncharacterized protein</fullName>
    </submittedName>
</protein>
<keyword evidence="1" id="KW-0812">Transmembrane</keyword>
<keyword evidence="6" id="KW-1185">Reference proteome</keyword>
<keyword evidence="2" id="KW-0732">Signal</keyword>